<feature type="transmembrane region" description="Helical" evidence="9">
    <location>
        <begin position="542"/>
        <end position="560"/>
    </location>
</feature>
<dbReference type="GO" id="GO:0000220">
    <property type="term" value="C:vacuolar proton-transporting V-type ATPase, V0 domain"/>
    <property type="evidence" value="ECO:0007669"/>
    <property type="project" value="InterPro"/>
</dbReference>
<dbReference type="OMA" id="FYLWFFL"/>
<comment type="subcellular location">
    <subcellularLocation>
        <location evidence="1">Membrane</location>
        <topology evidence="1">Multi-pass membrane protein</topology>
    </subcellularLocation>
</comment>
<feature type="transmembrane region" description="Helical" evidence="9">
    <location>
        <begin position="417"/>
        <end position="441"/>
    </location>
</feature>
<keyword evidence="10" id="KW-0175">Coiled coil</keyword>
<dbReference type="InterPro" id="IPR026028">
    <property type="entry name" value="V-type_ATPase_116kDa_su_euka"/>
</dbReference>
<keyword evidence="3 9" id="KW-0813">Transport</keyword>
<gene>
    <name evidence="12" type="ORF">RchiOBHm_Chr6g0266851</name>
</gene>
<comment type="similarity">
    <text evidence="2 9">Belongs to the V-ATPase 116 kDa subunit family.</text>
</comment>
<feature type="transmembrane region" description="Helical" evidence="9">
    <location>
        <begin position="572"/>
        <end position="598"/>
    </location>
</feature>
<dbReference type="InterPro" id="IPR002490">
    <property type="entry name" value="V-ATPase_116kDa_su"/>
</dbReference>
<dbReference type="STRING" id="74649.A0A2P6PPR8"/>
<sequence length="813" mass="92246">MGGCCPPMDLFRSEPMQLVQIIIPIESAHLTVSYLGDLGLLQFKDLNSEKSPFQRTYATQIKRAGEMARKLRFFKDQMLKAGLPPTKSRRQADLNVDDLEVKLGELEAELIEINANGEKLQRSYNELLEYKLVLQKAGEFFHSAESSARSQQRDESRHTGDDALDTPLLVDQESSTDPSKQVKLGFLTGLVPRGKSLAFERILFRATRGNVFLRQAVVENPVTDPVTGEKIEKNVFVVFYSGERAKNKILKICDAFGANRYPFTEDLSKQAQTINEVAGKLSELKTTIDIGVSHRESLLQTIGEHYEQWNHLARKEKAIHHTLNMLSLDVTKKCLVAEGWSPIFASKQIQEALQRAAFDSNSQVGAIFQVLHTKEAPPTYFRTNKFTSSFQEIVDAYGVAKYQEANPAVYTIITFPFLFAVMFGDWGHGLCLLLATLYLIVRERKFSNEKLGDIMEMAFGGRYVILLMSIFSIYTGFIYNEFFSVPFELFGRSAYACRDLSCRDATTAGLIKVGPTYPFGLDPVWHGSRSELPFLNSLKMKMSILIGVVQMNLGIVISYFNAKFFQNGLNVWFQFVPQLIFLNSLFGYLSVLIVMKWWTGSKVDLYHVMIYMFLSPTDELGENQLFSGQKTVQLVLLGLALIAVPWMLLPKPFLMKKQHEASHQGQSYALLESTEESLQVNSNHDAHGHEEFEFSEIFVHQLIHTIEFVLGAVSNTASYLRLWALSLAHSELSSVFYDKVLVMAFGFNNWVIRIVGILVFVCATVGVLLLMETLSAFLHALRLHWVEFQNKFYEGDGYKFYPFSFVLHDDEDE</sequence>
<name>A0A2P6PPR8_ROSCH</name>
<proteinExistence type="inferred from homology"/>
<reference evidence="12 13" key="1">
    <citation type="journal article" date="2018" name="Nat. Genet.">
        <title>The Rosa genome provides new insights in the design of modern roses.</title>
        <authorList>
            <person name="Bendahmane M."/>
        </authorList>
    </citation>
    <scope>NUCLEOTIDE SEQUENCE [LARGE SCALE GENOMIC DNA]</scope>
    <source>
        <strain evidence="13">cv. Old Blush</strain>
    </source>
</reference>
<evidence type="ECO:0000256" key="4">
    <source>
        <dbReference type="ARBA" id="ARBA00022692"/>
    </source>
</evidence>
<organism evidence="12 13">
    <name type="scientific">Rosa chinensis</name>
    <name type="common">China rose</name>
    <dbReference type="NCBI Taxonomy" id="74649"/>
    <lineage>
        <taxon>Eukaryota</taxon>
        <taxon>Viridiplantae</taxon>
        <taxon>Streptophyta</taxon>
        <taxon>Embryophyta</taxon>
        <taxon>Tracheophyta</taxon>
        <taxon>Spermatophyta</taxon>
        <taxon>Magnoliopsida</taxon>
        <taxon>eudicotyledons</taxon>
        <taxon>Gunneridae</taxon>
        <taxon>Pentapetalae</taxon>
        <taxon>rosids</taxon>
        <taxon>fabids</taxon>
        <taxon>Rosales</taxon>
        <taxon>Rosaceae</taxon>
        <taxon>Rosoideae</taxon>
        <taxon>Rosoideae incertae sedis</taxon>
        <taxon>Rosa</taxon>
    </lineage>
</organism>
<keyword evidence="6 9" id="KW-1133">Transmembrane helix</keyword>
<evidence type="ECO:0000256" key="5">
    <source>
        <dbReference type="ARBA" id="ARBA00022781"/>
    </source>
</evidence>
<keyword evidence="4 9" id="KW-0812">Transmembrane</keyword>
<keyword evidence="13" id="KW-1185">Reference proteome</keyword>
<feature type="transmembrane region" description="Helical" evidence="9">
    <location>
        <begin position="631"/>
        <end position="649"/>
    </location>
</feature>
<evidence type="ECO:0000256" key="3">
    <source>
        <dbReference type="ARBA" id="ARBA00022448"/>
    </source>
</evidence>
<dbReference type="GO" id="GO:0007035">
    <property type="term" value="P:vacuolar acidification"/>
    <property type="evidence" value="ECO:0007669"/>
    <property type="project" value="TreeGrafter"/>
</dbReference>
<keyword evidence="5 9" id="KW-0375">Hydrogen ion transport</keyword>
<evidence type="ECO:0000256" key="7">
    <source>
        <dbReference type="ARBA" id="ARBA00023065"/>
    </source>
</evidence>
<dbReference type="GO" id="GO:0046961">
    <property type="term" value="F:proton-transporting ATPase activity, rotational mechanism"/>
    <property type="evidence" value="ECO:0007669"/>
    <property type="project" value="InterPro"/>
</dbReference>
<dbReference type="EMBL" id="PDCK01000044">
    <property type="protein sequence ID" value="PRQ23933.1"/>
    <property type="molecule type" value="Genomic_DNA"/>
</dbReference>
<feature type="coiled-coil region" evidence="10">
    <location>
        <begin position="89"/>
        <end position="123"/>
    </location>
</feature>
<dbReference type="PANTHER" id="PTHR11629">
    <property type="entry name" value="VACUOLAR PROTON ATPASES"/>
    <property type="match status" value="1"/>
</dbReference>
<protein>
    <recommendedName>
        <fullName evidence="9">V-type proton ATPase subunit a</fullName>
    </recommendedName>
</protein>
<evidence type="ECO:0000313" key="12">
    <source>
        <dbReference type="EMBL" id="PRQ23933.1"/>
    </source>
</evidence>
<comment type="caution">
    <text evidence="12">The sequence shown here is derived from an EMBL/GenBank/DDBJ whole genome shotgun (WGS) entry which is preliminary data.</text>
</comment>
<dbReference type="GO" id="GO:0051117">
    <property type="term" value="F:ATPase binding"/>
    <property type="evidence" value="ECO:0007669"/>
    <property type="project" value="TreeGrafter"/>
</dbReference>
<evidence type="ECO:0000256" key="2">
    <source>
        <dbReference type="ARBA" id="ARBA00009904"/>
    </source>
</evidence>
<feature type="transmembrane region" description="Helical" evidence="9">
    <location>
        <begin position="462"/>
        <end position="479"/>
    </location>
</feature>
<comment type="function">
    <text evidence="9">Essential component of the vacuolar proton pump (V-ATPase), a multimeric enzyme that catalyzes the translocation of protons across the membranes. Required for assembly and activity of the V-ATPase.</text>
</comment>
<dbReference type="PIRSF" id="PIRSF001293">
    <property type="entry name" value="ATP6V0A1"/>
    <property type="match status" value="1"/>
</dbReference>
<dbReference type="AlphaFoldDB" id="A0A2P6PPR8"/>
<evidence type="ECO:0000256" key="11">
    <source>
        <dbReference type="SAM" id="MobiDB-lite"/>
    </source>
</evidence>
<evidence type="ECO:0000256" key="1">
    <source>
        <dbReference type="ARBA" id="ARBA00004141"/>
    </source>
</evidence>
<evidence type="ECO:0000256" key="6">
    <source>
        <dbReference type="ARBA" id="ARBA00022989"/>
    </source>
</evidence>
<dbReference type="OrthoDB" id="10264220at2759"/>
<dbReference type="PANTHER" id="PTHR11629:SF112">
    <property type="entry name" value="V-TYPE PROTON ATPASE SUBUNIT A3"/>
    <property type="match status" value="1"/>
</dbReference>
<evidence type="ECO:0000313" key="13">
    <source>
        <dbReference type="Proteomes" id="UP000238479"/>
    </source>
</evidence>
<dbReference type="Gramene" id="PRQ23933">
    <property type="protein sequence ID" value="PRQ23933"/>
    <property type="gene ID" value="RchiOBHm_Chr6g0266851"/>
</dbReference>
<evidence type="ECO:0000256" key="10">
    <source>
        <dbReference type="SAM" id="Coils"/>
    </source>
</evidence>
<feature type="region of interest" description="Disordered" evidence="11">
    <location>
        <begin position="145"/>
        <end position="176"/>
    </location>
</feature>
<dbReference type="Pfam" id="PF01496">
    <property type="entry name" value="V_ATPase_I"/>
    <property type="match status" value="1"/>
</dbReference>
<feature type="compositionally biased region" description="Basic and acidic residues" evidence="11">
    <location>
        <begin position="151"/>
        <end position="161"/>
    </location>
</feature>
<accession>A0A2P6PPR8</accession>
<keyword evidence="8 9" id="KW-0472">Membrane</keyword>
<evidence type="ECO:0000256" key="9">
    <source>
        <dbReference type="RuleBase" id="RU361189"/>
    </source>
</evidence>
<feature type="transmembrane region" description="Helical" evidence="9">
    <location>
        <begin position="750"/>
        <end position="771"/>
    </location>
</feature>
<dbReference type="Proteomes" id="UP000238479">
    <property type="component" value="Chromosome 6"/>
</dbReference>
<keyword evidence="7 9" id="KW-0406">Ion transport</keyword>
<evidence type="ECO:0000256" key="8">
    <source>
        <dbReference type="ARBA" id="ARBA00023136"/>
    </source>
</evidence>